<evidence type="ECO:0000256" key="6">
    <source>
        <dbReference type="ARBA" id="ARBA00022837"/>
    </source>
</evidence>
<dbReference type="CDD" id="cd16144">
    <property type="entry name" value="ARS_like"/>
    <property type="match status" value="1"/>
</dbReference>
<comment type="cofactor">
    <cofactor evidence="1">
        <name>Ca(2+)</name>
        <dbReference type="ChEBI" id="CHEBI:29108"/>
    </cofactor>
</comment>
<dbReference type="GO" id="GO:0046872">
    <property type="term" value="F:metal ion binding"/>
    <property type="evidence" value="ECO:0007669"/>
    <property type="project" value="UniProtKB-KW"/>
</dbReference>
<dbReference type="Proteomes" id="UP000317909">
    <property type="component" value="Chromosome"/>
</dbReference>
<evidence type="ECO:0000256" key="4">
    <source>
        <dbReference type="ARBA" id="ARBA00022729"/>
    </source>
</evidence>
<evidence type="ECO:0000259" key="8">
    <source>
        <dbReference type="Pfam" id="PF00884"/>
    </source>
</evidence>
<keyword evidence="10" id="KW-1185">Reference proteome</keyword>
<dbReference type="InterPro" id="IPR050738">
    <property type="entry name" value="Sulfatase"/>
</dbReference>
<reference evidence="9 10" key="1">
    <citation type="submission" date="2019-02" db="EMBL/GenBank/DDBJ databases">
        <title>Deep-cultivation of Planctomycetes and their phenomic and genomic characterization uncovers novel biology.</title>
        <authorList>
            <person name="Wiegand S."/>
            <person name="Jogler M."/>
            <person name="Boedeker C."/>
            <person name="Pinto D."/>
            <person name="Vollmers J."/>
            <person name="Rivas-Marin E."/>
            <person name="Kohn T."/>
            <person name="Peeters S.H."/>
            <person name="Heuer A."/>
            <person name="Rast P."/>
            <person name="Oberbeckmann S."/>
            <person name="Bunk B."/>
            <person name="Jeske O."/>
            <person name="Meyerdierks A."/>
            <person name="Storesund J.E."/>
            <person name="Kallscheuer N."/>
            <person name="Luecker S."/>
            <person name="Lage O.M."/>
            <person name="Pohl T."/>
            <person name="Merkel B.J."/>
            <person name="Hornburger P."/>
            <person name="Mueller R.-W."/>
            <person name="Bruemmer F."/>
            <person name="Labrenz M."/>
            <person name="Spormann A.M."/>
            <person name="Op den Camp H."/>
            <person name="Overmann J."/>
            <person name="Amann R."/>
            <person name="Jetten M.S.M."/>
            <person name="Mascher T."/>
            <person name="Medema M.H."/>
            <person name="Devos D.P."/>
            <person name="Kaster A.-K."/>
            <person name="Ovreas L."/>
            <person name="Rohde M."/>
            <person name="Galperin M.Y."/>
            <person name="Jogler C."/>
        </authorList>
    </citation>
    <scope>NUCLEOTIDE SEQUENCE [LARGE SCALE GENOMIC DNA]</scope>
    <source>
        <strain evidence="9 10">I41</strain>
    </source>
</reference>
<dbReference type="InterPro" id="IPR000917">
    <property type="entry name" value="Sulfatase_N"/>
</dbReference>
<dbReference type="PROSITE" id="PS00149">
    <property type="entry name" value="SULFATASE_2"/>
    <property type="match status" value="1"/>
</dbReference>
<dbReference type="KEGG" id="llh:I41_23860"/>
<feature type="signal peptide" evidence="7">
    <location>
        <begin position="1"/>
        <end position="20"/>
    </location>
</feature>
<evidence type="ECO:0000313" key="9">
    <source>
        <dbReference type="EMBL" id="QDT73197.1"/>
    </source>
</evidence>
<feature type="chain" id="PRO_5022049839" evidence="7">
    <location>
        <begin position="21"/>
        <end position="496"/>
    </location>
</feature>
<evidence type="ECO:0000313" key="10">
    <source>
        <dbReference type="Proteomes" id="UP000317909"/>
    </source>
</evidence>
<dbReference type="Gene3D" id="3.40.720.10">
    <property type="entry name" value="Alkaline Phosphatase, subunit A"/>
    <property type="match status" value="1"/>
</dbReference>
<sequence precursor="true">MSVCWSAVIPTLVAAASTHAARLWLASSLLLAGMGQTSGAESVRPNVVLILADDLGWSDLGCYGADLHETPHLDQLARGGVRFTSAYAAPVCSPTRSSLMTGKHYARLHVTTWYESAATPPRDRPLVPPLSTRDLPLTETTIAKRLQSAGYLTALVGKWHLGDAAHYPEAHGFDINVGGTFWGAPFSYFFPYRGAGRYGGEFRYVPHLEGGQPGEYLTDRLTDEALRVIDSAGERPFFLYLAHHAVHTPIEPKPELTAHYEAKVAPGLRHQNANYAAMLQSLDESVGRVMQRIEERGLSDRTVIIFLSDNGGHIGQFDNAACTNNAPLRSGKGSLYEGGVRVPLIVRWPAGAAQNQACEAPVHCVDIAPTIAAITGLADEAHADTTDGRTLDALLQDPRAPNAAPPIFHHYPHYYPTSTPASAVRAGDWKLIEFLEDGHRELYNLAVDVSESHDLANVEREKTAELGRTLDAWRKQVDAQMPSRNASFRAGLDGQK</sequence>
<evidence type="ECO:0000256" key="5">
    <source>
        <dbReference type="ARBA" id="ARBA00022801"/>
    </source>
</evidence>
<dbReference type="AlphaFoldDB" id="A0A517TXT4"/>
<evidence type="ECO:0000256" key="3">
    <source>
        <dbReference type="ARBA" id="ARBA00022723"/>
    </source>
</evidence>
<dbReference type="InterPro" id="IPR017850">
    <property type="entry name" value="Alkaline_phosphatase_core_sf"/>
</dbReference>
<dbReference type="InterPro" id="IPR024607">
    <property type="entry name" value="Sulfatase_CS"/>
</dbReference>
<dbReference type="Gene3D" id="3.30.1120.10">
    <property type="match status" value="1"/>
</dbReference>
<dbReference type="PANTHER" id="PTHR42693:SF42">
    <property type="entry name" value="ARYLSULFATASE G"/>
    <property type="match status" value="1"/>
</dbReference>
<dbReference type="SUPFAM" id="SSF53649">
    <property type="entry name" value="Alkaline phosphatase-like"/>
    <property type="match status" value="1"/>
</dbReference>
<gene>
    <name evidence="9" type="primary">atsA_10</name>
    <name evidence="9" type="ORF">I41_23860</name>
</gene>
<keyword evidence="3" id="KW-0479">Metal-binding</keyword>
<keyword evidence="5 9" id="KW-0378">Hydrolase</keyword>
<evidence type="ECO:0000256" key="7">
    <source>
        <dbReference type="SAM" id="SignalP"/>
    </source>
</evidence>
<protein>
    <submittedName>
        <fullName evidence="9">Arylsulfatase</fullName>
        <ecNumber evidence="9">3.1.6.1</ecNumber>
    </submittedName>
</protein>
<name>A0A517TXT4_9BACT</name>
<dbReference type="Pfam" id="PF00884">
    <property type="entry name" value="Sulfatase"/>
    <property type="match status" value="1"/>
</dbReference>
<keyword evidence="4 7" id="KW-0732">Signal</keyword>
<dbReference type="RefSeq" id="WP_145432722.1">
    <property type="nucleotide sequence ID" value="NZ_CP036339.1"/>
</dbReference>
<keyword evidence="6" id="KW-0106">Calcium</keyword>
<dbReference type="OrthoDB" id="9783154at2"/>
<evidence type="ECO:0000256" key="1">
    <source>
        <dbReference type="ARBA" id="ARBA00001913"/>
    </source>
</evidence>
<dbReference type="EC" id="3.1.6.1" evidence="9"/>
<dbReference type="PANTHER" id="PTHR42693">
    <property type="entry name" value="ARYLSULFATASE FAMILY MEMBER"/>
    <property type="match status" value="1"/>
</dbReference>
<dbReference type="PROSITE" id="PS00523">
    <property type="entry name" value="SULFATASE_1"/>
    <property type="match status" value="1"/>
</dbReference>
<feature type="domain" description="Sulfatase N-terminal" evidence="8">
    <location>
        <begin position="45"/>
        <end position="376"/>
    </location>
</feature>
<organism evidence="9 10">
    <name type="scientific">Lacipirellula limnantheis</name>
    <dbReference type="NCBI Taxonomy" id="2528024"/>
    <lineage>
        <taxon>Bacteria</taxon>
        <taxon>Pseudomonadati</taxon>
        <taxon>Planctomycetota</taxon>
        <taxon>Planctomycetia</taxon>
        <taxon>Pirellulales</taxon>
        <taxon>Lacipirellulaceae</taxon>
        <taxon>Lacipirellula</taxon>
    </lineage>
</organism>
<proteinExistence type="inferred from homology"/>
<evidence type="ECO:0000256" key="2">
    <source>
        <dbReference type="ARBA" id="ARBA00008779"/>
    </source>
</evidence>
<accession>A0A517TXT4</accession>
<comment type="similarity">
    <text evidence="2">Belongs to the sulfatase family.</text>
</comment>
<dbReference type="GO" id="GO:0004065">
    <property type="term" value="F:arylsulfatase activity"/>
    <property type="evidence" value="ECO:0007669"/>
    <property type="project" value="UniProtKB-EC"/>
</dbReference>
<dbReference type="EMBL" id="CP036339">
    <property type="protein sequence ID" value="QDT73197.1"/>
    <property type="molecule type" value="Genomic_DNA"/>
</dbReference>